<sequence>MASVDLGSAEWERSKISAQDINLLKKLGISKNPKALCFPSEESYPTPPMEYRILSHFLPFLKVGKSKNVLLSMKTTKKLLSLIVNPQVLENLRVLLRRKLNRRVPRRHSLLLLLFLQGTKGKGLMSKIPAPPKPKKLLLHAKAAYDPYLEALISSGDEEEVPAFDATAQTSTSHTLVVSEVHVEGEESSPPQQNLDAPTPPSSPLPMIKELIRIGAQFIGYREYASKTEEKLAEANKLAETLAQKLEQSEAARKKAELDAGKAKAEADKAKAEAAGVEDLQKRLHAAETSLNEHKAAQAAREKAIIKRLNSQNRRFVSRTNQEFELEDPDNDPLLDALSVLEFHGTETREGIEQADAGLSRLFPYFFPKKTEPKTFLALAKDFNPPEDLGLKMRQENMKIAVESTVALVANSQQTIDWSKVGDTEQMETTKWRSLIRAAKPNTKKILAYLGIKPSSTPSSSPEV</sequence>
<feature type="coiled-coil region" evidence="1">
    <location>
        <begin position="225"/>
        <end position="297"/>
    </location>
</feature>
<evidence type="ECO:0000256" key="2">
    <source>
        <dbReference type="SAM" id="MobiDB-lite"/>
    </source>
</evidence>
<comment type="caution">
    <text evidence="3">The sequence shown here is derived from an EMBL/GenBank/DDBJ whole genome shotgun (WGS) entry which is preliminary data.</text>
</comment>
<gene>
    <name evidence="3" type="ORF">QYE76_034478</name>
</gene>
<keyword evidence="4" id="KW-1185">Reference proteome</keyword>
<protein>
    <submittedName>
        <fullName evidence="3">Uncharacterized protein</fullName>
    </submittedName>
</protein>
<name>A0AAD8VN46_LOLMU</name>
<proteinExistence type="predicted"/>
<evidence type="ECO:0000313" key="4">
    <source>
        <dbReference type="Proteomes" id="UP001231189"/>
    </source>
</evidence>
<reference evidence="3" key="1">
    <citation type="submission" date="2023-07" db="EMBL/GenBank/DDBJ databases">
        <title>A chromosome-level genome assembly of Lolium multiflorum.</title>
        <authorList>
            <person name="Chen Y."/>
            <person name="Copetti D."/>
            <person name="Kolliker R."/>
            <person name="Studer B."/>
        </authorList>
    </citation>
    <scope>NUCLEOTIDE SEQUENCE</scope>
    <source>
        <strain evidence="3">02402/16</strain>
        <tissue evidence="3">Leaf</tissue>
    </source>
</reference>
<dbReference type="EMBL" id="JAUUTY010000007">
    <property type="protein sequence ID" value="KAK1610805.1"/>
    <property type="molecule type" value="Genomic_DNA"/>
</dbReference>
<dbReference type="Proteomes" id="UP001231189">
    <property type="component" value="Unassembled WGS sequence"/>
</dbReference>
<organism evidence="3 4">
    <name type="scientific">Lolium multiflorum</name>
    <name type="common">Italian ryegrass</name>
    <name type="synonym">Lolium perenne subsp. multiflorum</name>
    <dbReference type="NCBI Taxonomy" id="4521"/>
    <lineage>
        <taxon>Eukaryota</taxon>
        <taxon>Viridiplantae</taxon>
        <taxon>Streptophyta</taxon>
        <taxon>Embryophyta</taxon>
        <taxon>Tracheophyta</taxon>
        <taxon>Spermatophyta</taxon>
        <taxon>Magnoliopsida</taxon>
        <taxon>Liliopsida</taxon>
        <taxon>Poales</taxon>
        <taxon>Poaceae</taxon>
        <taxon>BOP clade</taxon>
        <taxon>Pooideae</taxon>
        <taxon>Poodae</taxon>
        <taxon>Poeae</taxon>
        <taxon>Poeae Chloroplast Group 2 (Poeae type)</taxon>
        <taxon>Loliodinae</taxon>
        <taxon>Loliinae</taxon>
        <taxon>Lolium</taxon>
    </lineage>
</organism>
<dbReference type="AlphaFoldDB" id="A0AAD8VN46"/>
<feature type="region of interest" description="Disordered" evidence="2">
    <location>
        <begin position="181"/>
        <end position="204"/>
    </location>
</feature>
<evidence type="ECO:0000256" key="1">
    <source>
        <dbReference type="SAM" id="Coils"/>
    </source>
</evidence>
<evidence type="ECO:0000313" key="3">
    <source>
        <dbReference type="EMBL" id="KAK1610805.1"/>
    </source>
</evidence>
<keyword evidence="1" id="KW-0175">Coiled coil</keyword>
<accession>A0AAD8VN46</accession>